<dbReference type="Gene3D" id="3.40.50.2000">
    <property type="entry name" value="Glycogen Phosphorylase B"/>
    <property type="match status" value="1"/>
</dbReference>
<accession>A0ABT3ABR9</accession>
<keyword evidence="3" id="KW-1185">Reference proteome</keyword>
<dbReference type="InterPro" id="IPR001296">
    <property type="entry name" value="Glyco_trans_1"/>
</dbReference>
<comment type="caution">
    <text evidence="2">The sequence shown here is derived from an EMBL/GenBank/DDBJ whole genome shotgun (WGS) entry which is preliminary data.</text>
</comment>
<name>A0ABT3ABR9_9ALTE</name>
<dbReference type="CDD" id="cd03801">
    <property type="entry name" value="GT4_PimA-like"/>
    <property type="match status" value="1"/>
</dbReference>
<dbReference type="EMBL" id="JAOWKX010000008">
    <property type="protein sequence ID" value="MCV2886037.1"/>
    <property type="molecule type" value="Genomic_DNA"/>
</dbReference>
<dbReference type="Proteomes" id="UP001652504">
    <property type="component" value="Unassembled WGS sequence"/>
</dbReference>
<reference evidence="2 3" key="1">
    <citation type="submission" date="2022-10" db="EMBL/GenBank/DDBJ databases">
        <title>Aestuariibacter sp. AA17 isolated from Montipora capitata coral fragment.</title>
        <authorList>
            <person name="Emsley S.A."/>
            <person name="Pfannmuller K.M."/>
            <person name="Loughran R.M."/>
            <person name="Shlafstein M."/>
            <person name="Papke E."/>
            <person name="Saw J.H."/>
            <person name="Ushijima B."/>
            <person name="Videau P."/>
        </authorList>
    </citation>
    <scope>NUCLEOTIDE SEQUENCE [LARGE SCALE GENOMIC DNA]</scope>
    <source>
        <strain evidence="2 3">AA17</strain>
    </source>
</reference>
<dbReference type="RefSeq" id="WP_263713327.1">
    <property type="nucleotide sequence ID" value="NZ_JAOWKX010000008.1"/>
</dbReference>
<protein>
    <submittedName>
        <fullName evidence="2">Glycosyltransferase family 4 protein</fullName>
    </submittedName>
</protein>
<dbReference type="SUPFAM" id="SSF53756">
    <property type="entry name" value="UDP-Glycosyltransferase/glycogen phosphorylase"/>
    <property type="match status" value="1"/>
</dbReference>
<gene>
    <name evidence="2" type="ORF">OE749_15190</name>
</gene>
<proteinExistence type="predicted"/>
<feature type="domain" description="Glycosyl transferase family 1" evidence="1">
    <location>
        <begin position="171"/>
        <end position="291"/>
    </location>
</feature>
<evidence type="ECO:0000259" key="1">
    <source>
        <dbReference type="Pfam" id="PF00534"/>
    </source>
</evidence>
<dbReference type="PANTHER" id="PTHR46656">
    <property type="entry name" value="PUTATIVE-RELATED"/>
    <property type="match status" value="1"/>
</dbReference>
<evidence type="ECO:0000313" key="2">
    <source>
        <dbReference type="EMBL" id="MCV2886037.1"/>
    </source>
</evidence>
<evidence type="ECO:0000313" key="3">
    <source>
        <dbReference type="Proteomes" id="UP001652504"/>
    </source>
</evidence>
<sequence length="416" mass="47600">MKIGIVTTWFERGAAYVSKQFRDILAADHEVFIYARGGEEYAIGDEKWDHDYVTWGAQPLSHAFTDMHLEDFRAWLETNNIDTVLFNEQKIWAPVLLCRELGIKVGSYIDYYTEQTVPMFGVYDFLVCNTHRHHSAFSWHPNSLFIPWGTDTNLYQYQPEDRDEQAPVRYFHSAGMSPYRKGTDLLLKAFKQVSGNVKLIIHSQVKLEQHFPELKETIASLKAQDKLDVHEYTVSAPGLYHLGDIYVYPSRLDGIGLTILEAGAAGLPIIVPDNGPMNEFVTEGVNGYTAKIEKLWSRWDGYYWPQCEVSIDSLAEAMQIYADKQADISVIKQQARQYAEQHFDWSKNTSALSAKIEGVSKRTETDICDAKALAVKYDKSLFAKHPKSKKTLIAEQLERDYPSLHKALKGVWQKIK</sequence>
<dbReference type="Pfam" id="PF00534">
    <property type="entry name" value="Glycos_transf_1"/>
    <property type="match status" value="1"/>
</dbReference>
<organism evidence="2 3">
    <name type="scientific">Fluctibacter corallii</name>
    <dbReference type="NCBI Taxonomy" id="2984329"/>
    <lineage>
        <taxon>Bacteria</taxon>
        <taxon>Pseudomonadati</taxon>
        <taxon>Pseudomonadota</taxon>
        <taxon>Gammaproteobacteria</taxon>
        <taxon>Alteromonadales</taxon>
        <taxon>Alteromonadaceae</taxon>
        <taxon>Fluctibacter</taxon>
    </lineage>
</organism>
<dbReference type="PANTHER" id="PTHR46656:SF3">
    <property type="entry name" value="PUTATIVE-RELATED"/>
    <property type="match status" value="1"/>
</dbReference>